<dbReference type="GO" id="GO:0006865">
    <property type="term" value="P:amino acid transport"/>
    <property type="evidence" value="ECO:0007669"/>
    <property type="project" value="UniProtKB-KW"/>
</dbReference>
<dbReference type="EMBL" id="DMAI01000279">
    <property type="protein sequence ID" value="HAE49131.1"/>
    <property type="molecule type" value="Genomic_DNA"/>
</dbReference>
<protein>
    <submittedName>
        <fullName evidence="10 11">ABC transporter permease</fullName>
    </submittedName>
</protein>
<dbReference type="PANTHER" id="PTHR11795:SF452">
    <property type="entry name" value="ABC TRANSPORTER PERMEASE PROTEIN"/>
    <property type="match status" value="1"/>
</dbReference>
<keyword evidence="5" id="KW-0029">Amino-acid transport</keyword>
<comment type="subcellular location">
    <subcellularLocation>
        <location evidence="1">Cell membrane</location>
        <topology evidence="1">Multi-pass membrane protein</topology>
    </subcellularLocation>
</comment>
<evidence type="ECO:0000256" key="1">
    <source>
        <dbReference type="ARBA" id="ARBA00004651"/>
    </source>
</evidence>
<dbReference type="RefSeq" id="WP_014746607.1">
    <property type="nucleotide sequence ID" value="NZ_CP121013.1"/>
</dbReference>
<feature type="transmembrane region" description="Helical" evidence="9">
    <location>
        <begin position="95"/>
        <end position="114"/>
    </location>
</feature>
<comment type="caution">
    <text evidence="11">The sequence shown here is derived from an EMBL/GenBank/DDBJ whole genome shotgun (WGS) entry which is preliminary data.</text>
</comment>
<dbReference type="GO" id="GO:0005886">
    <property type="term" value="C:plasma membrane"/>
    <property type="evidence" value="ECO:0007669"/>
    <property type="project" value="UniProtKB-SubCell"/>
</dbReference>
<keyword evidence="4 9" id="KW-0812">Transmembrane</keyword>
<evidence type="ECO:0000256" key="2">
    <source>
        <dbReference type="ARBA" id="ARBA00022448"/>
    </source>
</evidence>
<dbReference type="InterPro" id="IPR052157">
    <property type="entry name" value="BCAA_transport_permease"/>
</dbReference>
<dbReference type="GeneID" id="97243891"/>
<feature type="transmembrane region" description="Helical" evidence="9">
    <location>
        <begin position="261"/>
        <end position="283"/>
    </location>
</feature>
<dbReference type="Proteomes" id="UP000257706">
    <property type="component" value="Unassembled WGS sequence"/>
</dbReference>
<organism evidence="11 12">
    <name type="scientific">Tistrella mobilis</name>
    <dbReference type="NCBI Taxonomy" id="171437"/>
    <lineage>
        <taxon>Bacteria</taxon>
        <taxon>Pseudomonadati</taxon>
        <taxon>Pseudomonadota</taxon>
        <taxon>Alphaproteobacteria</taxon>
        <taxon>Geminicoccales</taxon>
        <taxon>Geminicoccaceae</taxon>
        <taxon>Tistrella</taxon>
    </lineage>
</organism>
<keyword evidence="3" id="KW-1003">Cell membrane</keyword>
<evidence type="ECO:0000256" key="9">
    <source>
        <dbReference type="SAM" id="Phobius"/>
    </source>
</evidence>
<evidence type="ECO:0000313" key="11">
    <source>
        <dbReference type="EMBL" id="KYO54346.1"/>
    </source>
</evidence>
<evidence type="ECO:0000256" key="8">
    <source>
        <dbReference type="ARBA" id="ARBA00037998"/>
    </source>
</evidence>
<keyword evidence="7 9" id="KW-0472">Membrane</keyword>
<dbReference type="EMBL" id="LPZR01000090">
    <property type="protein sequence ID" value="KYO54346.1"/>
    <property type="molecule type" value="Genomic_DNA"/>
</dbReference>
<dbReference type="Proteomes" id="UP000075787">
    <property type="component" value="Unassembled WGS sequence"/>
</dbReference>
<evidence type="ECO:0000256" key="7">
    <source>
        <dbReference type="ARBA" id="ARBA00023136"/>
    </source>
</evidence>
<dbReference type="InterPro" id="IPR001851">
    <property type="entry name" value="ABC_transp_permease"/>
</dbReference>
<evidence type="ECO:0000313" key="13">
    <source>
        <dbReference type="Proteomes" id="UP000257706"/>
    </source>
</evidence>
<evidence type="ECO:0000256" key="4">
    <source>
        <dbReference type="ARBA" id="ARBA00022692"/>
    </source>
</evidence>
<dbReference type="GO" id="GO:0022857">
    <property type="term" value="F:transmembrane transporter activity"/>
    <property type="evidence" value="ECO:0007669"/>
    <property type="project" value="InterPro"/>
</dbReference>
<sequence>MELFAQQVMNGLVLGSVYSLVALGVTLIYGTMEIPNFAHGHLYMLGAYVTFAAVTGLDLHYWIGMVLAVAALAVVGILVERLAFRPLRHAPHVNMMIAAVGLMLFLEAFAQLVWGADFRRLPSPYGAVVDLWGTTVTEQKLILIVAGMGLMAVLFLFLKRTALGAAIEAVSQDRVGAQLVGIDPERISMITFALSAGLAAAAAALIAPINLISPSMGLVVGLKAFVIVVIGGMGSVAGAIVCGYGLALAESLGGTYLATDYQDLIAFAILALVLTVRPSGLFAKGA</sequence>
<feature type="transmembrane region" description="Helical" evidence="9">
    <location>
        <begin position="224"/>
        <end position="249"/>
    </location>
</feature>
<evidence type="ECO:0000256" key="6">
    <source>
        <dbReference type="ARBA" id="ARBA00022989"/>
    </source>
</evidence>
<evidence type="ECO:0000313" key="12">
    <source>
        <dbReference type="Proteomes" id="UP000075787"/>
    </source>
</evidence>
<evidence type="ECO:0000256" key="3">
    <source>
        <dbReference type="ARBA" id="ARBA00022475"/>
    </source>
</evidence>
<feature type="transmembrane region" description="Helical" evidence="9">
    <location>
        <begin position="61"/>
        <end position="83"/>
    </location>
</feature>
<gene>
    <name evidence="11" type="ORF">AUP44_03315</name>
    <name evidence="10" type="ORF">DCK97_17065</name>
</gene>
<keyword evidence="6 9" id="KW-1133">Transmembrane helix</keyword>
<name>A0A162LCC4_9PROT</name>
<evidence type="ECO:0000313" key="10">
    <source>
        <dbReference type="EMBL" id="HAE49131.1"/>
    </source>
</evidence>
<feature type="transmembrane region" description="Helical" evidence="9">
    <location>
        <begin position="192"/>
        <end position="212"/>
    </location>
</feature>
<feature type="transmembrane region" description="Helical" evidence="9">
    <location>
        <begin position="12"/>
        <end position="30"/>
    </location>
</feature>
<dbReference type="AlphaFoldDB" id="A0A162LCC4"/>
<dbReference type="Pfam" id="PF02653">
    <property type="entry name" value="BPD_transp_2"/>
    <property type="match status" value="1"/>
</dbReference>
<proteinExistence type="inferred from homology"/>
<dbReference type="CDD" id="cd06582">
    <property type="entry name" value="TM_PBP1_LivH_like"/>
    <property type="match status" value="1"/>
</dbReference>
<evidence type="ECO:0000256" key="5">
    <source>
        <dbReference type="ARBA" id="ARBA00022970"/>
    </source>
</evidence>
<reference evidence="11 12" key="1">
    <citation type="submission" date="2015-12" db="EMBL/GenBank/DDBJ databases">
        <title>Genome sequence of Tistrella mobilis MCCC 1A02139.</title>
        <authorList>
            <person name="Lu L."/>
            <person name="Lai Q."/>
            <person name="Shao Z."/>
            <person name="Qian P."/>
        </authorList>
    </citation>
    <scope>NUCLEOTIDE SEQUENCE [LARGE SCALE GENOMIC DNA]</scope>
    <source>
        <strain evidence="11 12">MCCC 1A02139</strain>
    </source>
</reference>
<feature type="transmembrane region" description="Helical" evidence="9">
    <location>
        <begin position="141"/>
        <end position="158"/>
    </location>
</feature>
<dbReference type="OrthoDB" id="9778908at2"/>
<dbReference type="PANTHER" id="PTHR11795">
    <property type="entry name" value="BRANCHED-CHAIN AMINO ACID TRANSPORT SYSTEM PERMEASE PROTEIN LIVH"/>
    <property type="match status" value="1"/>
</dbReference>
<dbReference type="OMA" id="NVVNFTH"/>
<accession>A0A162LCC4</accession>
<keyword evidence="2" id="KW-0813">Transport</keyword>
<reference evidence="10 13" key="2">
    <citation type="journal article" date="2018" name="Nat. Biotechnol.">
        <title>A standardized bacterial taxonomy based on genome phylogeny substantially revises the tree of life.</title>
        <authorList>
            <person name="Parks D.H."/>
            <person name="Chuvochina M."/>
            <person name="Waite D.W."/>
            <person name="Rinke C."/>
            <person name="Skarshewski A."/>
            <person name="Chaumeil P.A."/>
            <person name="Hugenholtz P."/>
        </authorList>
    </citation>
    <scope>NUCLEOTIDE SEQUENCE [LARGE SCALE GENOMIC DNA]</scope>
    <source>
        <strain evidence="10">UBA8739</strain>
    </source>
</reference>
<comment type="similarity">
    <text evidence="8">Belongs to the binding-protein-dependent transport system permease family. LivHM subfamily.</text>
</comment>